<proteinExistence type="predicted"/>
<accession>A0A4Z0Z8V8</accession>
<feature type="chain" id="PRO_5021233736" evidence="1">
    <location>
        <begin position="19"/>
        <end position="266"/>
    </location>
</feature>
<dbReference type="OrthoDB" id="3434269at2759"/>
<keyword evidence="1" id="KW-0732">Signal</keyword>
<reference evidence="2 3" key="1">
    <citation type="submission" date="2019-03" db="EMBL/GenBank/DDBJ databases">
        <title>Draft genome sequence of Xylaria hypoxylon DSM 108379, a ubiquitous saprotrophic-parasitic fungi on hardwood.</title>
        <authorList>
            <person name="Buettner E."/>
            <person name="Leonhardt S."/>
            <person name="Gebauer A.M."/>
            <person name="Liers C."/>
            <person name="Hofrichter M."/>
            <person name="Kellner H."/>
        </authorList>
    </citation>
    <scope>NUCLEOTIDE SEQUENCE [LARGE SCALE GENOMIC DNA]</scope>
    <source>
        <strain evidence="2 3">DSM 108379</strain>
    </source>
</reference>
<gene>
    <name evidence="2" type="ORF">E0Z10_g1366</name>
</gene>
<protein>
    <submittedName>
        <fullName evidence="2">Uncharacterized protein</fullName>
    </submittedName>
</protein>
<name>A0A4Z0Z8V8_9PEZI</name>
<organism evidence="2 3">
    <name type="scientific">Xylaria hypoxylon</name>
    <dbReference type="NCBI Taxonomy" id="37992"/>
    <lineage>
        <taxon>Eukaryota</taxon>
        <taxon>Fungi</taxon>
        <taxon>Dikarya</taxon>
        <taxon>Ascomycota</taxon>
        <taxon>Pezizomycotina</taxon>
        <taxon>Sordariomycetes</taxon>
        <taxon>Xylariomycetidae</taxon>
        <taxon>Xylariales</taxon>
        <taxon>Xylariaceae</taxon>
        <taxon>Xylaria</taxon>
    </lineage>
</organism>
<dbReference type="EMBL" id="SKBN01000014">
    <property type="protein sequence ID" value="TGJ87403.1"/>
    <property type="molecule type" value="Genomic_DNA"/>
</dbReference>
<comment type="caution">
    <text evidence="2">The sequence shown here is derived from an EMBL/GenBank/DDBJ whole genome shotgun (WGS) entry which is preliminary data.</text>
</comment>
<dbReference type="Proteomes" id="UP000297716">
    <property type="component" value="Unassembled WGS sequence"/>
</dbReference>
<evidence type="ECO:0000313" key="2">
    <source>
        <dbReference type="EMBL" id="TGJ87403.1"/>
    </source>
</evidence>
<sequence length="266" mass="29569">MKLNVVVCWLVWATSVAARGSAGAYERLYYWFVYDIEVTVYGSDHSKWTMGNGCVGSGSHGSCTFNEFVNWISNGPSDDTPSYPTSKFNPVSTDDINKAADSLTTVINNGQLEDVEPDAVNKNAKGWFHLWSQVAHATYAAKDAVNKRGDSVETVIGKQLAFADLCLDSVEANRRAEHSKKMRAYFNNKYSDLLVVWKGKTTNGIDWNEVDVPATYDTNKSSMSGYTLQDLQDAVDDFNKGTADSEDKKHWDILLRVEKTKNSCAI</sequence>
<dbReference type="AlphaFoldDB" id="A0A4Z0Z8V8"/>
<evidence type="ECO:0000256" key="1">
    <source>
        <dbReference type="SAM" id="SignalP"/>
    </source>
</evidence>
<feature type="signal peptide" evidence="1">
    <location>
        <begin position="1"/>
        <end position="18"/>
    </location>
</feature>
<keyword evidence="3" id="KW-1185">Reference proteome</keyword>
<evidence type="ECO:0000313" key="3">
    <source>
        <dbReference type="Proteomes" id="UP000297716"/>
    </source>
</evidence>